<dbReference type="Gene3D" id="3.40.50.1820">
    <property type="entry name" value="alpha/beta hydrolase"/>
    <property type="match status" value="1"/>
</dbReference>
<dbReference type="RefSeq" id="WP_091593192.1">
    <property type="nucleotide sequence ID" value="NZ_FNEE01000005.1"/>
</dbReference>
<keyword evidence="3" id="KW-1185">Reference proteome</keyword>
<feature type="domain" description="AB hydrolase-1" evidence="1">
    <location>
        <begin position="24"/>
        <end position="239"/>
    </location>
</feature>
<sequence length="277" mass="29103">MARLATLLRDDATLRISDSGDGIAVIFQHGLGGGDAQVAQAFPSGPGLRRITLECRGHGASGLGSRRPFSLEMFADDVVAAADQAGLDRFVAGGISMGAAIAMRLACRHPDRVAGLLLVRPAWIFDDAPVNLLPIAEVARLILDHGPDKARSIFAQSETAARLQREAPDNFASLIGYFDRPDAAQFAQVLADIAADGPGVSARDAAVLGIPTLVIGNAMDAVHPLTAAHTLAATIPGATFAEIHPKALDSVRHFAELQAEITTFLHTHSNFRSLIPS</sequence>
<dbReference type="InterPro" id="IPR000073">
    <property type="entry name" value="AB_hydrolase_1"/>
</dbReference>
<dbReference type="InterPro" id="IPR050471">
    <property type="entry name" value="AB_hydrolase"/>
</dbReference>
<organism evidence="2 3">
    <name type="scientific">Mesorhizobium muleiense</name>
    <dbReference type="NCBI Taxonomy" id="1004279"/>
    <lineage>
        <taxon>Bacteria</taxon>
        <taxon>Pseudomonadati</taxon>
        <taxon>Pseudomonadota</taxon>
        <taxon>Alphaproteobacteria</taxon>
        <taxon>Hyphomicrobiales</taxon>
        <taxon>Phyllobacteriaceae</taxon>
        <taxon>Mesorhizobium</taxon>
    </lineage>
</organism>
<evidence type="ECO:0000259" key="1">
    <source>
        <dbReference type="Pfam" id="PF00561"/>
    </source>
</evidence>
<accession>A0A1G8S4U4</accession>
<dbReference type="EMBL" id="FNEE01000005">
    <property type="protein sequence ID" value="SDJ24223.1"/>
    <property type="molecule type" value="Genomic_DNA"/>
</dbReference>
<dbReference type="PANTHER" id="PTHR43433:SF5">
    <property type="entry name" value="AB HYDROLASE-1 DOMAIN-CONTAINING PROTEIN"/>
    <property type="match status" value="1"/>
</dbReference>
<dbReference type="Pfam" id="PF00561">
    <property type="entry name" value="Abhydrolase_1"/>
    <property type="match status" value="1"/>
</dbReference>
<dbReference type="SUPFAM" id="SSF53474">
    <property type="entry name" value="alpha/beta-Hydrolases"/>
    <property type="match status" value="1"/>
</dbReference>
<evidence type="ECO:0000313" key="3">
    <source>
        <dbReference type="Proteomes" id="UP000198894"/>
    </source>
</evidence>
<dbReference type="AlphaFoldDB" id="A0A1G8S4U4"/>
<proteinExistence type="predicted"/>
<gene>
    <name evidence="2" type="ORF">SAMN05428953_105106</name>
</gene>
<protein>
    <submittedName>
        <fullName evidence="2">Pimeloyl-ACP methyl ester carboxylesterase</fullName>
    </submittedName>
</protein>
<evidence type="ECO:0000313" key="2">
    <source>
        <dbReference type="EMBL" id="SDJ24223.1"/>
    </source>
</evidence>
<dbReference type="Proteomes" id="UP000198894">
    <property type="component" value="Unassembled WGS sequence"/>
</dbReference>
<dbReference type="PRINTS" id="PR00111">
    <property type="entry name" value="ABHYDROLASE"/>
</dbReference>
<name>A0A1G8S4U4_9HYPH</name>
<reference evidence="3" key="1">
    <citation type="submission" date="2016-10" db="EMBL/GenBank/DDBJ databases">
        <authorList>
            <person name="Varghese N."/>
            <person name="Submissions S."/>
        </authorList>
    </citation>
    <scope>NUCLEOTIDE SEQUENCE [LARGE SCALE GENOMIC DNA]</scope>
    <source>
        <strain evidence="3">CGMCC 1.11022</strain>
    </source>
</reference>
<dbReference type="InterPro" id="IPR029058">
    <property type="entry name" value="AB_hydrolase_fold"/>
</dbReference>
<dbReference type="PANTHER" id="PTHR43433">
    <property type="entry name" value="HYDROLASE, ALPHA/BETA FOLD FAMILY PROTEIN"/>
    <property type="match status" value="1"/>
</dbReference>